<feature type="region of interest" description="Disordered" evidence="1">
    <location>
        <begin position="729"/>
        <end position="772"/>
    </location>
</feature>
<feature type="compositionally biased region" description="Polar residues" evidence="1">
    <location>
        <begin position="749"/>
        <end position="763"/>
    </location>
</feature>
<dbReference type="AlphaFoldDB" id="A0AAD8EWL9"/>
<feature type="compositionally biased region" description="Polar residues" evidence="1">
    <location>
        <begin position="853"/>
        <end position="907"/>
    </location>
</feature>
<feature type="compositionally biased region" description="Polar residues" evidence="1">
    <location>
        <begin position="397"/>
        <end position="410"/>
    </location>
</feature>
<feature type="region of interest" description="Disordered" evidence="1">
    <location>
        <begin position="69"/>
        <end position="156"/>
    </location>
</feature>
<feature type="compositionally biased region" description="Acidic residues" evidence="1">
    <location>
        <begin position="1191"/>
        <end position="1200"/>
    </location>
</feature>
<feature type="region of interest" description="Disordered" evidence="1">
    <location>
        <begin position="847"/>
        <end position="931"/>
    </location>
</feature>
<feature type="region of interest" description="Disordered" evidence="1">
    <location>
        <begin position="596"/>
        <end position="617"/>
    </location>
</feature>
<reference evidence="2" key="2">
    <citation type="submission" date="2023-04" db="EMBL/GenBank/DDBJ databases">
        <authorList>
            <person name="Bu L."/>
            <person name="Lu L."/>
            <person name="Laidemitt M.R."/>
            <person name="Zhang S.M."/>
            <person name="Mutuku M."/>
            <person name="Mkoji G."/>
            <person name="Steinauer M."/>
            <person name="Loker E.S."/>
        </authorList>
    </citation>
    <scope>NUCLEOTIDE SEQUENCE</scope>
    <source>
        <strain evidence="2">KasaAsao</strain>
        <tissue evidence="2">Whole Snail</tissue>
    </source>
</reference>
<proteinExistence type="predicted"/>
<feature type="region of interest" description="Disordered" evidence="1">
    <location>
        <begin position="1"/>
        <end position="43"/>
    </location>
</feature>
<feature type="region of interest" description="Disordered" evidence="1">
    <location>
        <begin position="684"/>
        <end position="704"/>
    </location>
</feature>
<organism evidence="2 3">
    <name type="scientific">Biomphalaria pfeifferi</name>
    <name type="common">Bloodfluke planorb</name>
    <name type="synonym">Freshwater snail</name>
    <dbReference type="NCBI Taxonomy" id="112525"/>
    <lineage>
        <taxon>Eukaryota</taxon>
        <taxon>Metazoa</taxon>
        <taxon>Spiralia</taxon>
        <taxon>Lophotrochozoa</taxon>
        <taxon>Mollusca</taxon>
        <taxon>Gastropoda</taxon>
        <taxon>Heterobranchia</taxon>
        <taxon>Euthyneura</taxon>
        <taxon>Panpulmonata</taxon>
        <taxon>Hygrophila</taxon>
        <taxon>Lymnaeoidea</taxon>
        <taxon>Planorbidae</taxon>
        <taxon>Biomphalaria</taxon>
    </lineage>
</organism>
<accession>A0AAD8EWL9</accession>
<keyword evidence="3" id="KW-1185">Reference proteome</keyword>
<feature type="compositionally biased region" description="Basic and acidic residues" evidence="1">
    <location>
        <begin position="126"/>
        <end position="150"/>
    </location>
</feature>
<feature type="compositionally biased region" description="Polar residues" evidence="1">
    <location>
        <begin position="107"/>
        <end position="123"/>
    </location>
</feature>
<dbReference type="EMBL" id="JASAOG010000237">
    <property type="protein sequence ID" value="KAK0042605.1"/>
    <property type="molecule type" value="Genomic_DNA"/>
</dbReference>
<feature type="compositionally biased region" description="Polar residues" evidence="1">
    <location>
        <begin position="596"/>
        <end position="612"/>
    </location>
</feature>
<dbReference type="Proteomes" id="UP001233172">
    <property type="component" value="Unassembled WGS sequence"/>
</dbReference>
<gene>
    <name evidence="2" type="ORF">Bpfe_027980</name>
</gene>
<name>A0AAD8EWL9_BIOPF</name>
<feature type="region of interest" description="Disordered" evidence="1">
    <location>
        <begin position="1050"/>
        <end position="1073"/>
    </location>
</feature>
<evidence type="ECO:0000313" key="3">
    <source>
        <dbReference type="Proteomes" id="UP001233172"/>
    </source>
</evidence>
<feature type="compositionally biased region" description="Basic and acidic residues" evidence="1">
    <location>
        <begin position="684"/>
        <end position="699"/>
    </location>
</feature>
<comment type="caution">
    <text evidence="2">The sequence shown here is derived from an EMBL/GenBank/DDBJ whole genome shotgun (WGS) entry which is preliminary data.</text>
</comment>
<feature type="compositionally biased region" description="Polar residues" evidence="1">
    <location>
        <begin position="729"/>
        <end position="740"/>
    </location>
</feature>
<reference evidence="2" key="1">
    <citation type="journal article" date="2023" name="PLoS Negl. Trop. Dis.">
        <title>A genome sequence for Biomphalaria pfeifferi, the major vector snail for the human-infecting parasite Schistosoma mansoni.</title>
        <authorList>
            <person name="Bu L."/>
            <person name="Lu L."/>
            <person name="Laidemitt M.R."/>
            <person name="Zhang S.M."/>
            <person name="Mutuku M."/>
            <person name="Mkoji G."/>
            <person name="Steinauer M."/>
            <person name="Loker E.S."/>
        </authorList>
    </citation>
    <scope>NUCLEOTIDE SEQUENCE</scope>
    <source>
        <strain evidence="2">KasaAsao</strain>
    </source>
</reference>
<feature type="region of interest" description="Disordered" evidence="1">
    <location>
        <begin position="1178"/>
        <end position="1200"/>
    </location>
</feature>
<feature type="compositionally biased region" description="Polar residues" evidence="1">
    <location>
        <begin position="16"/>
        <end position="33"/>
    </location>
</feature>
<feature type="region of interest" description="Disordered" evidence="1">
    <location>
        <begin position="635"/>
        <end position="655"/>
    </location>
</feature>
<evidence type="ECO:0000313" key="2">
    <source>
        <dbReference type="EMBL" id="KAK0042605.1"/>
    </source>
</evidence>
<sequence>MGSAVVKPLSKKRGTTKSSDPGESSRLGNQNVNIAKGNQEANVGIGEGTKSIQVDSIADPVTNVCKSISEKPYQVAGRQKPAVSSPSGDKVVPCYDSDEEPYPIQKANYSGSSTNESVGQKAQNAGEKDRGDSKGKVTFEPHLPLAERSHPPLTSDHQRFRRFSSLFRTGSGVSCFRKSGHSLKSVDTGEGDQKVKTGSTGASPEPEAILEVELQPANSDEKDVCCDARTPSPQYDKLEDLDIINPSPKSVDINLNQKSVDINLSQKPVDINLSQKSVDINLSPKSVDHPAEGQQETQSIIPCSQEIQEDSAEDIDMLVIGKEMKLCGYEQDEHRPPEIDETTDTPTEIEDEAFDDRNFEIEAYDELEENKDSLEIKEHTDPVLDTETHTNRYRSVPLSTSSSKESNGEQSCDERDSSPLKCLNRTQDFKDVRYSNQVSAFGSECCVNPSVHSVNAYEDLADCCGGSCGVVIKESSPAPSPCNTAQPLNDIVHTEMPPADSDVLNCSGVYEEKEFSLLNGLVPANPTLKNTWSEEMQDFRNRLNAALEENFMNGVNSGYSLKTLERFSECDLRNMSPIKEEAIGCESLCTCEQPQRETPQSSSAESTRANQDLNEEGKPLHSQIFYSSSRNSLHLSDSRLKQSTPPPCPVTTCKSNVSTVSQPELRCNPISYSRSPTALQFVSSKEKLNPSDQRSEPETPVHQITETASNISVNLGQSRSIRSLTKQDLMATHSNSSKSLTVHDPASVKSKSSSINIEQNTETEPLHLRSRPKSEKLYAPMNLHSNASKVRPISANVLYPLASHIPQQTGAMKLPPITSMCSMTARPVSAKQPTSKSEVFLPASQPDIGKQFAPQSRPSSGKQFAPQSRPSSGKQFAPQSRPSSGKQCAPKSQPSSGKQSTSQSRPVSGSPRPHSATYMQRPGSDRCSPSQCSDGLTCDRADLNVRLSPICVRSDRHGCGEQWTSQPVYEVEVNKCESATDLRVTSPTVGSHQLGFRESGDGPHISAPSPKKACEDPCSSSEALTCSAQSASTTRASSSRHALATCSVEQLTGGPDANKPSWSDGPPKEQAAPPVKEMYPQALTLSADQIGSIRQQLYEEGLKPAERDGGVAFFIPMTVDGLQPQANGVIISDRLTRSRRSSLSYEERLILANINRQAQLHKKKEFALKDIQNVRGAASNAEIDRSKHEDEIDADLDSSL</sequence>
<protein>
    <submittedName>
        <fullName evidence="2">Nucleoprotein TPR</fullName>
    </submittedName>
</protein>
<feature type="region of interest" description="Disordered" evidence="1">
    <location>
        <begin position="984"/>
        <end position="1013"/>
    </location>
</feature>
<evidence type="ECO:0000256" key="1">
    <source>
        <dbReference type="SAM" id="MobiDB-lite"/>
    </source>
</evidence>
<feature type="region of interest" description="Disordered" evidence="1">
    <location>
        <begin position="367"/>
        <end position="418"/>
    </location>
</feature>
<feature type="compositionally biased region" description="Basic and acidic residues" evidence="1">
    <location>
        <begin position="370"/>
        <end position="390"/>
    </location>
</feature>
<feature type="region of interest" description="Disordered" evidence="1">
    <location>
        <begin position="178"/>
        <end position="234"/>
    </location>
</feature>